<dbReference type="Proteomes" id="UP000095287">
    <property type="component" value="Unplaced"/>
</dbReference>
<evidence type="ECO:0000313" key="2">
    <source>
        <dbReference type="WBParaSite" id="L893_g25429.t2"/>
    </source>
</evidence>
<dbReference type="AlphaFoldDB" id="A0A1I7ZE34"/>
<keyword evidence="1" id="KW-1185">Reference proteome</keyword>
<sequence length="131" mass="15090">MTVSGSTAPQSPPRLREVTVTDGQHIERHLLRRLCECTHVVTFLKYTVVVLVVTADRCREFPLEYHVDECVPWCYNMCSGLKIRCLLFCWVIVPDEDDDEFESYQKWTEPEEEIAMTETDISSSPTSSSPE</sequence>
<protein>
    <submittedName>
        <fullName evidence="2">ORF3</fullName>
    </submittedName>
</protein>
<dbReference type="WBParaSite" id="L893_g25429.t2">
    <property type="protein sequence ID" value="L893_g25429.t2"/>
    <property type="gene ID" value="L893_g25429"/>
</dbReference>
<evidence type="ECO:0000313" key="1">
    <source>
        <dbReference type="Proteomes" id="UP000095287"/>
    </source>
</evidence>
<organism evidence="1 2">
    <name type="scientific">Steinernema glaseri</name>
    <dbReference type="NCBI Taxonomy" id="37863"/>
    <lineage>
        <taxon>Eukaryota</taxon>
        <taxon>Metazoa</taxon>
        <taxon>Ecdysozoa</taxon>
        <taxon>Nematoda</taxon>
        <taxon>Chromadorea</taxon>
        <taxon>Rhabditida</taxon>
        <taxon>Tylenchina</taxon>
        <taxon>Panagrolaimomorpha</taxon>
        <taxon>Strongyloidoidea</taxon>
        <taxon>Steinernematidae</taxon>
        <taxon>Steinernema</taxon>
    </lineage>
</organism>
<name>A0A1I7ZE34_9BILA</name>
<proteinExistence type="predicted"/>
<accession>A0A1I7ZE34</accession>
<reference evidence="2" key="1">
    <citation type="submission" date="2016-11" db="UniProtKB">
        <authorList>
            <consortium name="WormBaseParasite"/>
        </authorList>
    </citation>
    <scope>IDENTIFICATION</scope>
</reference>